<reference evidence="4" key="1">
    <citation type="submission" date="2013-01" db="EMBL/GenBank/DDBJ databases">
        <title>Draft Genome Sequence of a Mulberry Tree, Morus notabilis C.K. Schneid.</title>
        <authorList>
            <person name="He N."/>
            <person name="Zhao S."/>
        </authorList>
    </citation>
    <scope>NUCLEOTIDE SEQUENCE</scope>
</reference>
<gene>
    <name evidence="3" type="ORF">L484_016427</name>
</gene>
<keyword evidence="4" id="KW-1185">Reference proteome</keyword>
<dbReference type="EMBL" id="KE344346">
    <property type="protein sequence ID" value="EXB57374.1"/>
    <property type="molecule type" value="Genomic_DNA"/>
</dbReference>
<evidence type="ECO:0000313" key="4">
    <source>
        <dbReference type="Proteomes" id="UP000030645"/>
    </source>
</evidence>
<dbReference type="PANTHER" id="PTHR35410:SF2">
    <property type="entry name" value="OS02G0640200 PROTEIN"/>
    <property type="match status" value="1"/>
</dbReference>
<feature type="domain" description="DUF7642" evidence="2">
    <location>
        <begin position="88"/>
        <end position="186"/>
    </location>
</feature>
<evidence type="ECO:0000313" key="3">
    <source>
        <dbReference type="EMBL" id="EXB57374.1"/>
    </source>
</evidence>
<dbReference type="eggNOG" id="ENOG502QPIU">
    <property type="taxonomic scope" value="Eukaryota"/>
</dbReference>
<name>W9R5G1_9ROSA</name>
<proteinExistence type="predicted"/>
<dbReference type="AlphaFoldDB" id="W9R5G1"/>
<evidence type="ECO:0000259" key="2">
    <source>
        <dbReference type="Pfam" id="PF24649"/>
    </source>
</evidence>
<organism evidence="3 4">
    <name type="scientific">Morus notabilis</name>
    <dbReference type="NCBI Taxonomy" id="981085"/>
    <lineage>
        <taxon>Eukaryota</taxon>
        <taxon>Viridiplantae</taxon>
        <taxon>Streptophyta</taxon>
        <taxon>Embryophyta</taxon>
        <taxon>Tracheophyta</taxon>
        <taxon>Spermatophyta</taxon>
        <taxon>Magnoliopsida</taxon>
        <taxon>eudicotyledons</taxon>
        <taxon>Gunneridae</taxon>
        <taxon>Pentapetalae</taxon>
        <taxon>rosids</taxon>
        <taxon>fabids</taxon>
        <taxon>Rosales</taxon>
        <taxon>Moraceae</taxon>
        <taxon>Moreae</taxon>
        <taxon>Morus</taxon>
    </lineage>
</organism>
<dbReference type="InterPro" id="IPR056059">
    <property type="entry name" value="DUF7642"/>
</dbReference>
<accession>W9R5G1</accession>
<keyword evidence="1" id="KW-0812">Transmembrane</keyword>
<keyword evidence="1" id="KW-0472">Membrane</keyword>
<dbReference type="Pfam" id="PF24649">
    <property type="entry name" value="DUF7642"/>
    <property type="match status" value="1"/>
</dbReference>
<dbReference type="STRING" id="981085.W9R5G1"/>
<evidence type="ECO:0000256" key="1">
    <source>
        <dbReference type="SAM" id="Phobius"/>
    </source>
</evidence>
<dbReference type="PANTHER" id="PTHR35410">
    <property type="entry name" value="EXPRESSED PROTEIN"/>
    <property type="match status" value="1"/>
</dbReference>
<keyword evidence="1" id="KW-1133">Transmembrane helix</keyword>
<dbReference type="Proteomes" id="UP000030645">
    <property type="component" value="Unassembled WGS sequence"/>
</dbReference>
<feature type="transmembrane region" description="Helical" evidence="1">
    <location>
        <begin position="56"/>
        <end position="79"/>
    </location>
</feature>
<protein>
    <recommendedName>
        <fullName evidence="2">DUF7642 domain-containing protein</fullName>
    </recommendedName>
</protein>
<sequence>MLLGHTDGLSELRLSSQNQLLADPESDDDTADSSEPILYSASFDELGENIIQYETVIWLSISLLLVLAWGVGIIMLLYLPIRRYILRKDISSRKLYVTPSEIVYKVSRPSFIPFLGITTIEKHIPLSLVIDIIIEQGCLQSIYGIHTFRVESIAHGKAAPIDELQIQGVSDPSILRKVIITEASKIMLDVGKSWRPTALAAEGETGVRVGSLTEGPAILRSPVKSVKMTASPRYSPMDRRGIVPGDLLIHKLEEVNKSVKLLGFNPAFNRVSHLRVQKLEFLIEKSNTPFQAAEAKSDPIHAEDAAKPYLSSACEQGYVHPQHAGKVISAIDLPSLTVLSFSLRIVGLAVGAHQINSLYKYSIDLRLFPFGIPHILVGNGSTLFMVTGKRRWPAGIHGEPAKGRRMARRATELFPISPCSAIHPKNTPQAQAPLL</sequence>